<dbReference type="KEGG" id="uvi:66065825"/>
<evidence type="ECO:0000256" key="1">
    <source>
        <dbReference type="SAM" id="MobiDB-lite"/>
    </source>
</evidence>
<feature type="region of interest" description="Disordered" evidence="1">
    <location>
        <begin position="49"/>
        <end position="79"/>
    </location>
</feature>
<dbReference type="EMBL" id="CP072756">
    <property type="protein sequence ID" value="QUC20806.1"/>
    <property type="molecule type" value="Genomic_DNA"/>
</dbReference>
<keyword evidence="3" id="KW-1185">Reference proteome</keyword>
<dbReference type="Proteomes" id="UP000027002">
    <property type="component" value="Chromosome 4"/>
</dbReference>
<gene>
    <name evidence="2" type="ORF">UV8b_05047</name>
</gene>
<dbReference type="AlphaFoldDB" id="A0A8E5MIA0"/>
<sequence>MDAVMHISYSCNDFTIVGKALLSFCKGLPAKDYMLLTRILFSKNTRYIGSTHHNTRTGETRPKDLKLPVTSTPSPVVAA</sequence>
<reference evidence="2" key="1">
    <citation type="submission" date="2020-03" db="EMBL/GenBank/DDBJ databases">
        <title>A mixture of massive structural variations and highly conserved coding sequences in Ustilaginoidea virens genome.</title>
        <authorList>
            <person name="Zhang K."/>
            <person name="Zhao Z."/>
            <person name="Zhang Z."/>
            <person name="Li Y."/>
            <person name="Hsiang T."/>
            <person name="Sun W."/>
        </authorList>
    </citation>
    <scope>NUCLEOTIDE SEQUENCE</scope>
    <source>
        <strain evidence="2">UV-8b</strain>
    </source>
</reference>
<name>A0A8E5MIA0_USTVR</name>
<organism evidence="2 3">
    <name type="scientific">Ustilaginoidea virens</name>
    <name type="common">Rice false smut fungus</name>
    <name type="synonym">Villosiclava virens</name>
    <dbReference type="NCBI Taxonomy" id="1159556"/>
    <lineage>
        <taxon>Eukaryota</taxon>
        <taxon>Fungi</taxon>
        <taxon>Dikarya</taxon>
        <taxon>Ascomycota</taxon>
        <taxon>Pezizomycotina</taxon>
        <taxon>Sordariomycetes</taxon>
        <taxon>Hypocreomycetidae</taxon>
        <taxon>Hypocreales</taxon>
        <taxon>Clavicipitaceae</taxon>
        <taxon>Ustilaginoidea</taxon>
    </lineage>
</organism>
<evidence type="ECO:0000313" key="2">
    <source>
        <dbReference type="EMBL" id="QUC20806.1"/>
    </source>
</evidence>
<feature type="compositionally biased region" description="Polar residues" evidence="1">
    <location>
        <begin position="69"/>
        <end position="79"/>
    </location>
</feature>
<dbReference type="GeneID" id="66065825"/>
<protein>
    <submittedName>
        <fullName evidence="2">Uncharacterized protein</fullName>
    </submittedName>
</protein>
<dbReference type="RefSeq" id="XP_042998479.1">
    <property type="nucleotide sequence ID" value="XM_043142545.1"/>
</dbReference>
<feature type="compositionally biased region" description="Basic and acidic residues" evidence="1">
    <location>
        <begin position="56"/>
        <end position="66"/>
    </location>
</feature>
<proteinExistence type="predicted"/>
<accession>A0A8E5MIA0</accession>
<evidence type="ECO:0000313" key="3">
    <source>
        <dbReference type="Proteomes" id="UP000027002"/>
    </source>
</evidence>